<protein>
    <submittedName>
        <fullName evidence="2">Uncharacterized protein</fullName>
    </submittedName>
</protein>
<organism evidence="2 3">
    <name type="scientific">Natronoglomus mannanivorans</name>
    <dbReference type="NCBI Taxonomy" id="2979990"/>
    <lineage>
        <taxon>Archaea</taxon>
        <taxon>Methanobacteriati</taxon>
        <taxon>Methanobacteriota</taxon>
        <taxon>Stenosarchaea group</taxon>
        <taxon>Halobacteria</taxon>
        <taxon>Halobacteriales</taxon>
        <taxon>Natrialbaceae</taxon>
        <taxon>Natronoglomus</taxon>
    </lineage>
</organism>
<feature type="transmembrane region" description="Helical" evidence="1">
    <location>
        <begin position="6"/>
        <end position="25"/>
    </location>
</feature>
<evidence type="ECO:0000313" key="2">
    <source>
        <dbReference type="EMBL" id="MCU4741170.1"/>
    </source>
</evidence>
<dbReference type="AlphaFoldDB" id="A0AAP3E181"/>
<keyword evidence="1" id="KW-0812">Transmembrane</keyword>
<reference evidence="2" key="1">
    <citation type="submission" date="2022-09" db="EMBL/GenBank/DDBJ databases">
        <title>Enrichment on poylsaccharides allowed isolation of novel metabolic and taxonomic groups of Haloarchaea.</title>
        <authorList>
            <person name="Sorokin D.Y."/>
            <person name="Elcheninov A.G."/>
            <person name="Khizhniak T.V."/>
            <person name="Kolganova T.V."/>
            <person name="Kublanov I.V."/>
        </authorList>
    </citation>
    <scope>NUCLEOTIDE SEQUENCE</scope>
    <source>
        <strain evidence="2">AArc-xg1-1</strain>
    </source>
</reference>
<name>A0AAP3E181_9EURY</name>
<keyword evidence="1" id="KW-0472">Membrane</keyword>
<keyword evidence="1" id="KW-1133">Transmembrane helix</keyword>
<comment type="caution">
    <text evidence="2">The sequence shown here is derived from an EMBL/GenBank/DDBJ whole genome shotgun (WGS) entry which is preliminary data.</text>
</comment>
<evidence type="ECO:0000313" key="3">
    <source>
        <dbReference type="Proteomes" id="UP001321018"/>
    </source>
</evidence>
<feature type="transmembrane region" description="Helical" evidence="1">
    <location>
        <begin position="37"/>
        <end position="55"/>
    </location>
</feature>
<accession>A0AAP3E181</accession>
<dbReference type="RefSeq" id="WP_338003000.1">
    <property type="nucleotide sequence ID" value="NZ_JAOPKA010000003.1"/>
</dbReference>
<proteinExistence type="predicted"/>
<dbReference type="EMBL" id="JAOPKA010000003">
    <property type="protein sequence ID" value="MCU4741170.1"/>
    <property type="molecule type" value="Genomic_DNA"/>
</dbReference>
<gene>
    <name evidence="2" type="ORF">OB960_07130</name>
</gene>
<sequence>MDIDAISWPRVLAETGVILVLILLFQQYQRGEITVSVALLATAGAFCVIVLRELYTSRST</sequence>
<dbReference type="Proteomes" id="UP001321018">
    <property type="component" value="Unassembled WGS sequence"/>
</dbReference>
<evidence type="ECO:0000256" key="1">
    <source>
        <dbReference type="SAM" id="Phobius"/>
    </source>
</evidence>